<comment type="caution">
    <text evidence="3">The sequence shown here is derived from an EMBL/GenBank/DDBJ whole genome shotgun (WGS) entry which is preliminary data.</text>
</comment>
<feature type="signal peptide" evidence="2">
    <location>
        <begin position="1"/>
        <end position="21"/>
    </location>
</feature>
<feature type="compositionally biased region" description="Basic and acidic residues" evidence="1">
    <location>
        <begin position="98"/>
        <end position="116"/>
    </location>
</feature>
<evidence type="ECO:0000256" key="2">
    <source>
        <dbReference type="SAM" id="SignalP"/>
    </source>
</evidence>
<dbReference type="EMBL" id="MLHJ01000090">
    <property type="protein sequence ID" value="OOF41294.1"/>
    <property type="molecule type" value="Genomic_DNA"/>
</dbReference>
<protein>
    <submittedName>
        <fullName evidence="3">Uncharacterized protein</fullName>
    </submittedName>
</protein>
<keyword evidence="2" id="KW-0732">Signal</keyword>
<feature type="region of interest" description="Disordered" evidence="1">
    <location>
        <begin position="21"/>
        <end position="122"/>
    </location>
</feature>
<feature type="compositionally biased region" description="Low complexity" evidence="1">
    <location>
        <begin position="26"/>
        <end position="39"/>
    </location>
</feature>
<dbReference type="RefSeq" id="WP_077417365.1">
    <property type="nucleotide sequence ID" value="NZ_MLHJ01000090.1"/>
</dbReference>
<feature type="chain" id="PRO_5010717767" evidence="2">
    <location>
        <begin position="22"/>
        <end position="221"/>
    </location>
</feature>
<name>A0A1V3IJ69_9PAST</name>
<organism evidence="3 4">
    <name type="scientific">Rodentibacter rarus</name>
    <dbReference type="NCBI Taxonomy" id="1908260"/>
    <lineage>
        <taxon>Bacteria</taxon>
        <taxon>Pseudomonadati</taxon>
        <taxon>Pseudomonadota</taxon>
        <taxon>Gammaproteobacteria</taxon>
        <taxon>Pasteurellales</taxon>
        <taxon>Pasteurellaceae</taxon>
        <taxon>Rodentibacter</taxon>
    </lineage>
</organism>
<evidence type="ECO:0000256" key="1">
    <source>
        <dbReference type="SAM" id="MobiDB-lite"/>
    </source>
</evidence>
<dbReference type="STRING" id="1908260.BKK50_08795"/>
<accession>A0A1V3IJ69</accession>
<proteinExistence type="predicted"/>
<feature type="compositionally biased region" description="Basic and acidic residues" evidence="1">
    <location>
        <begin position="44"/>
        <end position="54"/>
    </location>
</feature>
<reference evidence="3 4" key="1">
    <citation type="submission" date="2016-10" db="EMBL/GenBank/DDBJ databases">
        <title>Rodentibacter gen. nov. and new species.</title>
        <authorList>
            <person name="Christensen H."/>
        </authorList>
    </citation>
    <scope>NUCLEOTIDE SEQUENCE [LARGE SCALE GENOMIC DNA]</scope>
    <source>
        <strain evidence="3 4">CCUG17206</strain>
    </source>
</reference>
<dbReference type="Proteomes" id="UP000189433">
    <property type="component" value="Unassembled WGS sequence"/>
</dbReference>
<sequence length="221" mass="24823">MKKLAYILFVLLPFMATTTFAAPPHKNTSTKQTAQQAKKSQTKKSTEKNTKKNNVENQRSVGKKSASKPEKNKVKKQTATNKKSTESQSRKTAQKAIKKSEKNKRAEQKMAQKNPEKAQNNTLKAAPLSQASKNVIVPECQDNQVTRVLSDAFHRQGKVMKTPMTVKNLSQMRETQYYPQQGIRSCYARVETTGKTYQTNYSVILNGGGFFVQVENAQAVF</sequence>
<dbReference type="OrthoDB" id="5685863at2"/>
<keyword evidence="4" id="KW-1185">Reference proteome</keyword>
<evidence type="ECO:0000313" key="3">
    <source>
        <dbReference type="EMBL" id="OOF41294.1"/>
    </source>
</evidence>
<evidence type="ECO:0000313" key="4">
    <source>
        <dbReference type="Proteomes" id="UP000189433"/>
    </source>
</evidence>
<dbReference type="AlphaFoldDB" id="A0A1V3IJ69"/>
<gene>
    <name evidence="3" type="ORF">BKK50_08795</name>
</gene>